<keyword evidence="1" id="KW-0732">Signal</keyword>
<dbReference type="EnsemblProtists" id="EKX38936">
    <property type="protein sequence ID" value="EKX38936"/>
    <property type="gene ID" value="GUITHDRAFT_143930"/>
</dbReference>
<dbReference type="Proteomes" id="UP000011087">
    <property type="component" value="Unassembled WGS sequence"/>
</dbReference>
<protein>
    <recommendedName>
        <fullName evidence="5">Ubiquitin-like domain-containing protein</fullName>
    </recommendedName>
</protein>
<evidence type="ECO:0000256" key="1">
    <source>
        <dbReference type="SAM" id="SignalP"/>
    </source>
</evidence>
<name>L1IRP3_GUITC</name>
<dbReference type="GeneID" id="17295587"/>
<reference evidence="2 4" key="1">
    <citation type="journal article" date="2012" name="Nature">
        <title>Algal genomes reveal evolutionary mosaicism and the fate of nucleomorphs.</title>
        <authorList>
            <consortium name="DOE Joint Genome Institute"/>
            <person name="Curtis B.A."/>
            <person name="Tanifuji G."/>
            <person name="Burki F."/>
            <person name="Gruber A."/>
            <person name="Irimia M."/>
            <person name="Maruyama S."/>
            <person name="Arias M.C."/>
            <person name="Ball S.G."/>
            <person name="Gile G.H."/>
            <person name="Hirakawa Y."/>
            <person name="Hopkins J.F."/>
            <person name="Kuo A."/>
            <person name="Rensing S.A."/>
            <person name="Schmutz J."/>
            <person name="Symeonidi A."/>
            <person name="Elias M."/>
            <person name="Eveleigh R.J."/>
            <person name="Herman E.K."/>
            <person name="Klute M.J."/>
            <person name="Nakayama T."/>
            <person name="Obornik M."/>
            <person name="Reyes-Prieto A."/>
            <person name="Armbrust E.V."/>
            <person name="Aves S.J."/>
            <person name="Beiko R.G."/>
            <person name="Coutinho P."/>
            <person name="Dacks J.B."/>
            <person name="Durnford D.G."/>
            <person name="Fast N.M."/>
            <person name="Green B.R."/>
            <person name="Grisdale C.J."/>
            <person name="Hempel F."/>
            <person name="Henrissat B."/>
            <person name="Hoppner M.P."/>
            <person name="Ishida K."/>
            <person name="Kim E."/>
            <person name="Koreny L."/>
            <person name="Kroth P.G."/>
            <person name="Liu Y."/>
            <person name="Malik S.B."/>
            <person name="Maier U.G."/>
            <person name="McRose D."/>
            <person name="Mock T."/>
            <person name="Neilson J.A."/>
            <person name="Onodera N.T."/>
            <person name="Poole A.M."/>
            <person name="Pritham E.J."/>
            <person name="Richards T.A."/>
            <person name="Rocap G."/>
            <person name="Roy S.W."/>
            <person name="Sarai C."/>
            <person name="Schaack S."/>
            <person name="Shirato S."/>
            <person name="Slamovits C.H."/>
            <person name="Spencer D.F."/>
            <person name="Suzuki S."/>
            <person name="Worden A.Z."/>
            <person name="Zauner S."/>
            <person name="Barry K."/>
            <person name="Bell C."/>
            <person name="Bharti A.K."/>
            <person name="Crow J.A."/>
            <person name="Grimwood J."/>
            <person name="Kramer R."/>
            <person name="Lindquist E."/>
            <person name="Lucas S."/>
            <person name="Salamov A."/>
            <person name="McFadden G.I."/>
            <person name="Lane C.E."/>
            <person name="Keeling P.J."/>
            <person name="Gray M.W."/>
            <person name="Grigoriev I.V."/>
            <person name="Archibald J.M."/>
        </authorList>
    </citation>
    <scope>NUCLEOTIDE SEQUENCE</scope>
    <source>
        <strain evidence="2 4">CCMP2712</strain>
    </source>
</reference>
<dbReference type="AlphaFoldDB" id="L1IRP3"/>
<accession>L1IRP3</accession>
<organism evidence="2">
    <name type="scientific">Guillardia theta (strain CCMP2712)</name>
    <name type="common">Cryptophyte</name>
    <dbReference type="NCBI Taxonomy" id="905079"/>
    <lineage>
        <taxon>Eukaryota</taxon>
        <taxon>Cryptophyceae</taxon>
        <taxon>Pyrenomonadales</taxon>
        <taxon>Geminigeraceae</taxon>
        <taxon>Guillardia</taxon>
    </lineage>
</organism>
<dbReference type="HOGENOM" id="CLU_718558_0_0_1"/>
<feature type="chain" id="PRO_5008770416" description="Ubiquitin-like domain-containing protein" evidence="1">
    <location>
        <begin position="22"/>
        <end position="385"/>
    </location>
</feature>
<reference evidence="3" key="3">
    <citation type="submission" date="2016-03" db="UniProtKB">
        <authorList>
            <consortium name="EnsemblProtists"/>
        </authorList>
    </citation>
    <scope>IDENTIFICATION</scope>
</reference>
<dbReference type="EMBL" id="JH993044">
    <property type="protein sequence ID" value="EKX38936.1"/>
    <property type="molecule type" value="Genomic_DNA"/>
</dbReference>
<evidence type="ECO:0008006" key="5">
    <source>
        <dbReference type="Google" id="ProtNLM"/>
    </source>
</evidence>
<evidence type="ECO:0000313" key="3">
    <source>
        <dbReference type="EnsemblProtists" id="EKX38936"/>
    </source>
</evidence>
<proteinExistence type="predicted"/>
<reference evidence="4" key="2">
    <citation type="submission" date="2012-11" db="EMBL/GenBank/DDBJ databases">
        <authorList>
            <person name="Kuo A."/>
            <person name="Curtis B.A."/>
            <person name="Tanifuji G."/>
            <person name="Burki F."/>
            <person name="Gruber A."/>
            <person name="Irimia M."/>
            <person name="Maruyama S."/>
            <person name="Arias M.C."/>
            <person name="Ball S.G."/>
            <person name="Gile G.H."/>
            <person name="Hirakawa Y."/>
            <person name="Hopkins J.F."/>
            <person name="Rensing S.A."/>
            <person name="Schmutz J."/>
            <person name="Symeonidi A."/>
            <person name="Elias M."/>
            <person name="Eveleigh R.J."/>
            <person name="Herman E.K."/>
            <person name="Klute M.J."/>
            <person name="Nakayama T."/>
            <person name="Obornik M."/>
            <person name="Reyes-Prieto A."/>
            <person name="Armbrust E.V."/>
            <person name="Aves S.J."/>
            <person name="Beiko R.G."/>
            <person name="Coutinho P."/>
            <person name="Dacks J.B."/>
            <person name="Durnford D.G."/>
            <person name="Fast N.M."/>
            <person name="Green B.R."/>
            <person name="Grisdale C."/>
            <person name="Hempe F."/>
            <person name="Henrissat B."/>
            <person name="Hoppner M.P."/>
            <person name="Ishida K.-I."/>
            <person name="Kim E."/>
            <person name="Koreny L."/>
            <person name="Kroth P.G."/>
            <person name="Liu Y."/>
            <person name="Malik S.-B."/>
            <person name="Maier U.G."/>
            <person name="McRose D."/>
            <person name="Mock T."/>
            <person name="Neilson J.A."/>
            <person name="Onodera N.T."/>
            <person name="Poole A.M."/>
            <person name="Pritham E.J."/>
            <person name="Richards T.A."/>
            <person name="Rocap G."/>
            <person name="Roy S.W."/>
            <person name="Sarai C."/>
            <person name="Schaack S."/>
            <person name="Shirato S."/>
            <person name="Slamovits C.H."/>
            <person name="Spencer D.F."/>
            <person name="Suzuki S."/>
            <person name="Worden A.Z."/>
            <person name="Zauner S."/>
            <person name="Barry K."/>
            <person name="Bell C."/>
            <person name="Bharti A.K."/>
            <person name="Crow J.A."/>
            <person name="Grimwood J."/>
            <person name="Kramer R."/>
            <person name="Lindquist E."/>
            <person name="Lucas S."/>
            <person name="Salamov A."/>
            <person name="McFadden G.I."/>
            <person name="Lane C.E."/>
            <person name="Keeling P.J."/>
            <person name="Gray M.W."/>
            <person name="Grigoriev I.V."/>
            <person name="Archibald J.M."/>
        </authorList>
    </citation>
    <scope>NUCLEOTIDE SEQUENCE</scope>
    <source>
        <strain evidence="4">CCMP2712</strain>
    </source>
</reference>
<keyword evidence="4" id="KW-1185">Reference proteome</keyword>
<evidence type="ECO:0000313" key="2">
    <source>
        <dbReference type="EMBL" id="EKX38936.1"/>
    </source>
</evidence>
<dbReference type="RefSeq" id="XP_005825916.1">
    <property type="nucleotide sequence ID" value="XM_005825859.1"/>
</dbReference>
<feature type="signal peptide" evidence="1">
    <location>
        <begin position="1"/>
        <end position="21"/>
    </location>
</feature>
<dbReference type="KEGG" id="gtt:GUITHDRAFT_143930"/>
<dbReference type="PaxDb" id="55529-EKX38936"/>
<evidence type="ECO:0000313" key="4">
    <source>
        <dbReference type="Proteomes" id="UP000011087"/>
    </source>
</evidence>
<sequence length="385" mass="42389">MAMQAVLLGTLSMAAIPAAFAFHAVEAPMRGLKLNEGSYITGQRMGNYPSLSQRKQKTSLLRRMMMLEGRVSVTLKRNMGGTFFFAGEYMNDEREKPRTWLFQRTWKDFSELDSYVRPRFGSKMDPLPPEPYIFGEEANPGPFQSYIKKIIAIEDAFGIPEVYEFCEAPADVVTAAYPDRVPIDVDVVKGKRRYQADDRFSVPVMDPVMIAAQAGKNARVVKDAISSAELSKKAGQRAAEWKQEADSVAGAVSQVVNASSTGKLFGSVLGNLRSGRGLFGEEVTMKAVSTISGAVEEIMDSDEVEYSERDKWDLVIYGGDDTSLEVTVKPTQKCKLLVKAWCNEVGVDDIGSYQAERKGKVLDLDSEIGAAGVKNGSKIRIVKKS</sequence>
<gene>
    <name evidence="2" type="ORF">GUITHDRAFT_143930</name>
</gene>